<keyword evidence="1" id="KW-1133">Transmembrane helix</keyword>
<keyword evidence="1" id="KW-0812">Transmembrane</keyword>
<feature type="transmembrane region" description="Helical" evidence="1">
    <location>
        <begin position="312"/>
        <end position="333"/>
    </location>
</feature>
<dbReference type="EMBL" id="JAAAJB010001118">
    <property type="protein sequence ID" value="KAG0248969.1"/>
    <property type="molecule type" value="Genomic_DNA"/>
</dbReference>
<keyword evidence="1" id="KW-0472">Membrane</keyword>
<comment type="caution">
    <text evidence="2">The sequence shown here is derived from an EMBL/GenBank/DDBJ whole genome shotgun (WGS) entry which is preliminary data.</text>
</comment>
<accession>A0A9P6PKS6</accession>
<reference evidence="2" key="1">
    <citation type="journal article" date="2020" name="Fungal Divers.">
        <title>Resolving the Mortierellaceae phylogeny through synthesis of multi-gene phylogenetics and phylogenomics.</title>
        <authorList>
            <person name="Vandepol N."/>
            <person name="Liber J."/>
            <person name="Desiro A."/>
            <person name="Na H."/>
            <person name="Kennedy M."/>
            <person name="Barry K."/>
            <person name="Grigoriev I.V."/>
            <person name="Miller A.N."/>
            <person name="O'Donnell K."/>
            <person name="Stajich J.E."/>
            <person name="Bonito G."/>
        </authorList>
    </citation>
    <scope>NUCLEOTIDE SEQUENCE</scope>
    <source>
        <strain evidence="2">BC1065</strain>
    </source>
</reference>
<dbReference type="Proteomes" id="UP000807716">
    <property type="component" value="Unassembled WGS sequence"/>
</dbReference>
<evidence type="ECO:0000256" key="1">
    <source>
        <dbReference type="SAM" id="Phobius"/>
    </source>
</evidence>
<feature type="transmembrane region" description="Helical" evidence="1">
    <location>
        <begin position="274"/>
        <end position="292"/>
    </location>
</feature>
<gene>
    <name evidence="2" type="ORF">DFQ27_000493</name>
</gene>
<proteinExistence type="predicted"/>
<evidence type="ECO:0000313" key="3">
    <source>
        <dbReference type="Proteomes" id="UP000807716"/>
    </source>
</evidence>
<organism evidence="2 3">
    <name type="scientific">Actinomortierella ambigua</name>
    <dbReference type="NCBI Taxonomy" id="1343610"/>
    <lineage>
        <taxon>Eukaryota</taxon>
        <taxon>Fungi</taxon>
        <taxon>Fungi incertae sedis</taxon>
        <taxon>Mucoromycota</taxon>
        <taxon>Mortierellomycotina</taxon>
        <taxon>Mortierellomycetes</taxon>
        <taxon>Mortierellales</taxon>
        <taxon>Mortierellaceae</taxon>
        <taxon>Actinomortierella</taxon>
    </lineage>
</organism>
<dbReference type="AlphaFoldDB" id="A0A9P6PKS6"/>
<protein>
    <submittedName>
        <fullName evidence="2">Uncharacterized protein</fullName>
    </submittedName>
</protein>
<name>A0A9P6PKS6_9FUNG</name>
<keyword evidence="3" id="KW-1185">Reference proteome</keyword>
<dbReference type="OrthoDB" id="10648296at2759"/>
<evidence type="ECO:0000313" key="2">
    <source>
        <dbReference type="EMBL" id="KAG0248969.1"/>
    </source>
</evidence>
<sequence length="343" mass="39827">MESSKQPIKNDGTNRTTILDKCRTRKHKRNHAQEPGKHRVSILTTLLEPRCSPDFSTKFITSLLQSGRCTWVPRGDNTTNPIYVAISHGNVAALQILLDYCTDMARRRHPLYLAPIEECFPELISQYPEHLQATLRNTSYIPARGVEIYEPYGIICTYAWRPFWIKVWDFFSRQKRLSLKHYPEPTISYQIESKEASNHNERSVTFKNDQPEVFGKPYGWKVYVAPFPSLVTLDGSFSQFFQLAGKDGFENAALMAVLRFKNWQYGVYYWHSRLVMLLVFYSIFIAMVITHVTKSTTPGAFDDPSTLYLNHFWKVLISVGIFLGGILLLLEVYQLIWGLRYFR</sequence>